<proteinExistence type="predicted"/>
<evidence type="ECO:0000313" key="2">
    <source>
        <dbReference type="EMBL" id="RAI73437.1"/>
    </source>
</evidence>
<keyword evidence="3" id="KW-1185">Reference proteome</keyword>
<evidence type="ECO:0000259" key="1">
    <source>
        <dbReference type="Pfam" id="PF01637"/>
    </source>
</evidence>
<protein>
    <submittedName>
        <fullName evidence="2">ATP-binding protein</fullName>
    </submittedName>
</protein>
<keyword evidence="2" id="KW-0067">ATP-binding</keyword>
<sequence length="466" mass="53594">MKIAGRLQEISVLQSLLQKDGSEFLAVYGRRRIGKTYLVRQVYSANLIFECSGLHQKEFSQQLENFWLTLTEVDKKPKPMPKTWLQAFAQLKTYLNELGPKKKVVFLDEISWFETPRSGFLAALDNFWNQYCSKRSDIILVICGSAASWIINKVINDRGGLHNRITKHIQLMPFTLAETRDFLTMQRVKLTPKDIAQLYMCVGGIPFYLKDVQPGQSIPQILDALFFESQALLRNEFSNLYAALFKNSRAHELIVKALATKNKGLTRNEIVEATSLKSGGGLSVLLNELIQCGFVKQIFPIKKSKDDALFRLVDEYTLYYFKFLQNNKTNTSWLYLSNKQAYKVWSGFAFENLCFKHVAQIKKALGISGIISNEYSWTLKGEAQIDLLVDRDDNCINLLELKYYDGLYEMTKGYAAQLQEKVRVFKQNTRTKKNVFVTLLTVFGAKRNEHYLSSITNELTIDDLFQ</sequence>
<dbReference type="EMBL" id="QLII01000001">
    <property type="protein sequence ID" value="RAI73437.1"/>
    <property type="molecule type" value="Genomic_DNA"/>
</dbReference>
<comment type="caution">
    <text evidence="2">The sequence shown here is derived from an EMBL/GenBank/DDBJ whole genome shotgun (WGS) entry which is preliminary data.</text>
</comment>
<name>A0A327NE96_9BACT</name>
<evidence type="ECO:0000313" key="3">
    <source>
        <dbReference type="Proteomes" id="UP000249016"/>
    </source>
</evidence>
<dbReference type="Proteomes" id="UP000249016">
    <property type="component" value="Unassembled WGS sequence"/>
</dbReference>
<gene>
    <name evidence="2" type="ORF">HMF3257_01490</name>
</gene>
<dbReference type="AlphaFoldDB" id="A0A327NE96"/>
<feature type="domain" description="ATPase" evidence="1">
    <location>
        <begin position="6"/>
        <end position="212"/>
    </location>
</feature>
<accession>A0A327NE96</accession>
<dbReference type="PANTHER" id="PTHR34704">
    <property type="entry name" value="ATPASE"/>
    <property type="match status" value="1"/>
</dbReference>
<reference evidence="2 3" key="1">
    <citation type="submission" date="2018-06" db="EMBL/GenBank/DDBJ databases">
        <title>Spirosoma sp. HMF3257 Genome sequencing and assembly.</title>
        <authorList>
            <person name="Kang H."/>
            <person name="Cha I."/>
            <person name="Kim H."/>
            <person name="Kang J."/>
            <person name="Joh K."/>
        </authorList>
    </citation>
    <scope>NUCLEOTIDE SEQUENCE [LARGE SCALE GENOMIC DNA]</scope>
    <source>
        <strain evidence="2 3">HMF3257</strain>
    </source>
</reference>
<dbReference type="Gene3D" id="3.40.50.300">
    <property type="entry name" value="P-loop containing nucleotide triphosphate hydrolases"/>
    <property type="match status" value="1"/>
</dbReference>
<dbReference type="InterPro" id="IPR011579">
    <property type="entry name" value="ATPase_dom"/>
</dbReference>
<dbReference type="Pfam" id="PF01637">
    <property type="entry name" value="ATPase_2"/>
    <property type="match status" value="1"/>
</dbReference>
<dbReference type="RefSeq" id="WP_111340317.1">
    <property type="nucleotide sequence ID" value="NZ_QLII01000001.1"/>
</dbReference>
<dbReference type="SUPFAM" id="SSF52540">
    <property type="entry name" value="P-loop containing nucleoside triphosphate hydrolases"/>
    <property type="match status" value="1"/>
</dbReference>
<dbReference type="InterPro" id="IPR027417">
    <property type="entry name" value="P-loop_NTPase"/>
</dbReference>
<dbReference type="OrthoDB" id="9813134at2"/>
<dbReference type="PANTHER" id="PTHR34704:SF1">
    <property type="entry name" value="ATPASE"/>
    <property type="match status" value="1"/>
</dbReference>
<dbReference type="GO" id="GO:0005524">
    <property type="term" value="F:ATP binding"/>
    <property type="evidence" value="ECO:0007669"/>
    <property type="project" value="UniProtKB-KW"/>
</dbReference>
<organism evidence="2 3">
    <name type="scientific">Spirosoma telluris</name>
    <dbReference type="NCBI Taxonomy" id="2183553"/>
    <lineage>
        <taxon>Bacteria</taxon>
        <taxon>Pseudomonadati</taxon>
        <taxon>Bacteroidota</taxon>
        <taxon>Cytophagia</taxon>
        <taxon>Cytophagales</taxon>
        <taxon>Cytophagaceae</taxon>
        <taxon>Spirosoma</taxon>
    </lineage>
</organism>
<keyword evidence="2" id="KW-0547">Nucleotide-binding</keyword>